<keyword evidence="4" id="KW-0430">Lectin</keyword>
<evidence type="ECO:0000256" key="1">
    <source>
        <dbReference type="ARBA" id="ARBA00004613"/>
    </source>
</evidence>
<dbReference type="SMART" id="SM00034">
    <property type="entry name" value="CLECT"/>
    <property type="match status" value="1"/>
</dbReference>
<dbReference type="InterPro" id="IPR016186">
    <property type="entry name" value="C-type_lectin-like/link_sf"/>
</dbReference>
<gene>
    <name evidence="7" type="primary">106070022</name>
    <name evidence="10" type="synonym">LOC106070022</name>
</gene>
<sequence>MSVSAFTFLVLSAINVIWAIDIKVSLDNTKVYTPIASKNKLYYISKSNFVSYTQASTWCSQNGGGYPAEIDTAEELGLIEQYASSTNLDRIFIAGTDAKKDGVFFSQRTGAFIHIYNWANGEPNNDGGVEDCLELYGNGQGRVNDTPCNRASISHYVLCELDLF</sequence>
<proteinExistence type="predicted"/>
<comment type="subcellular location">
    <subcellularLocation>
        <location evidence="1">Secreted</location>
    </subcellularLocation>
</comment>
<evidence type="ECO:0000259" key="6">
    <source>
        <dbReference type="PROSITE" id="PS50041"/>
    </source>
</evidence>
<dbReference type="PANTHER" id="PTHR22799">
    <property type="entry name" value="TETRANECTIN-RELATED"/>
    <property type="match status" value="1"/>
</dbReference>
<dbReference type="Gene3D" id="3.10.100.10">
    <property type="entry name" value="Mannose-Binding Protein A, subunit A"/>
    <property type="match status" value="1"/>
</dbReference>
<dbReference type="KEGG" id="bgt:106070022"/>
<feature type="chain" id="PRO_5044573249" evidence="5">
    <location>
        <begin position="20"/>
        <end position="164"/>
    </location>
</feature>
<keyword evidence="3 5" id="KW-0732">Signal</keyword>
<protein>
    <submittedName>
        <fullName evidence="10">Pulmonary surfactant-associated protein D-like</fullName>
    </submittedName>
</protein>
<dbReference type="InterPro" id="IPR016187">
    <property type="entry name" value="CTDL_fold"/>
</dbReference>
<dbReference type="Proteomes" id="UP000076420">
    <property type="component" value="Unassembled WGS sequence"/>
</dbReference>
<name>A0A2C9KJJ9_BIOGL</name>
<dbReference type="PANTHER" id="PTHR22799:SF1">
    <property type="entry name" value="C-TYPE LECTIN DOMAIN FAMILY 11 MEMBER A"/>
    <property type="match status" value="1"/>
</dbReference>
<dbReference type="RefSeq" id="XP_013085285.1">
    <property type="nucleotide sequence ID" value="XM_013229831.2"/>
</dbReference>
<dbReference type="GO" id="GO:0008083">
    <property type="term" value="F:growth factor activity"/>
    <property type="evidence" value="ECO:0007669"/>
    <property type="project" value="TreeGrafter"/>
</dbReference>
<dbReference type="AlphaFoldDB" id="A0A2C9KJJ9"/>
<evidence type="ECO:0000256" key="3">
    <source>
        <dbReference type="ARBA" id="ARBA00022729"/>
    </source>
</evidence>
<evidence type="ECO:0000313" key="10">
    <source>
        <dbReference type="RefSeq" id="XP_013085285.1"/>
    </source>
</evidence>
<evidence type="ECO:0000256" key="2">
    <source>
        <dbReference type="ARBA" id="ARBA00022525"/>
    </source>
</evidence>
<feature type="domain" description="C-type lectin" evidence="6">
    <location>
        <begin position="37"/>
        <end position="150"/>
    </location>
</feature>
<dbReference type="PROSITE" id="PS50041">
    <property type="entry name" value="C_TYPE_LECTIN_2"/>
    <property type="match status" value="1"/>
</dbReference>
<evidence type="ECO:0000313" key="7">
    <source>
        <dbReference type="EnsemblMetazoa" id="BGLB020429-PA"/>
    </source>
</evidence>
<dbReference type="Pfam" id="PF00059">
    <property type="entry name" value="Lectin_C"/>
    <property type="match status" value="1"/>
</dbReference>
<organism evidence="7 8">
    <name type="scientific">Biomphalaria glabrata</name>
    <name type="common">Bloodfluke planorb</name>
    <name type="synonym">Freshwater snail</name>
    <dbReference type="NCBI Taxonomy" id="6526"/>
    <lineage>
        <taxon>Eukaryota</taxon>
        <taxon>Metazoa</taxon>
        <taxon>Spiralia</taxon>
        <taxon>Lophotrochozoa</taxon>
        <taxon>Mollusca</taxon>
        <taxon>Gastropoda</taxon>
        <taxon>Heterobranchia</taxon>
        <taxon>Euthyneura</taxon>
        <taxon>Panpulmonata</taxon>
        <taxon>Hygrophila</taxon>
        <taxon>Lymnaeoidea</taxon>
        <taxon>Planorbidae</taxon>
        <taxon>Biomphalaria</taxon>
    </lineage>
</organism>
<dbReference type="Proteomes" id="UP001165740">
    <property type="component" value="Chromosome 6"/>
</dbReference>
<dbReference type="GeneID" id="106070022"/>
<dbReference type="SUPFAM" id="SSF56436">
    <property type="entry name" value="C-type lectin-like"/>
    <property type="match status" value="1"/>
</dbReference>
<evidence type="ECO:0000313" key="8">
    <source>
        <dbReference type="Proteomes" id="UP000076420"/>
    </source>
</evidence>
<accession>A0A2C9KJJ9</accession>
<keyword evidence="2" id="KW-0964">Secreted</keyword>
<evidence type="ECO:0000256" key="4">
    <source>
        <dbReference type="ARBA" id="ARBA00022734"/>
    </source>
</evidence>
<keyword evidence="9" id="KW-1185">Reference proteome</keyword>
<dbReference type="GO" id="GO:0030246">
    <property type="term" value="F:carbohydrate binding"/>
    <property type="evidence" value="ECO:0007669"/>
    <property type="project" value="UniProtKB-KW"/>
</dbReference>
<dbReference type="OrthoDB" id="6052692at2759"/>
<feature type="signal peptide" evidence="5">
    <location>
        <begin position="1"/>
        <end position="19"/>
    </location>
</feature>
<reference evidence="7" key="1">
    <citation type="submission" date="2020-05" db="UniProtKB">
        <authorList>
            <consortium name="EnsemblMetazoa"/>
        </authorList>
    </citation>
    <scope>IDENTIFICATION</scope>
    <source>
        <strain evidence="7">BB02</strain>
    </source>
</reference>
<dbReference type="VEuPathDB" id="VectorBase:BGLAX_030728"/>
<reference evidence="10" key="2">
    <citation type="submission" date="2025-04" db="UniProtKB">
        <authorList>
            <consortium name="RefSeq"/>
        </authorList>
    </citation>
    <scope>IDENTIFICATION</scope>
</reference>
<dbReference type="GO" id="GO:0005615">
    <property type="term" value="C:extracellular space"/>
    <property type="evidence" value="ECO:0007669"/>
    <property type="project" value="TreeGrafter"/>
</dbReference>
<evidence type="ECO:0000313" key="9">
    <source>
        <dbReference type="Proteomes" id="UP001165740"/>
    </source>
</evidence>
<dbReference type="InterPro" id="IPR001304">
    <property type="entry name" value="C-type_lectin-like"/>
</dbReference>
<dbReference type="InterPro" id="IPR051663">
    <property type="entry name" value="CLec_Tetranectin-domain"/>
</dbReference>
<dbReference type="VEuPathDB" id="VectorBase:BGLB020429"/>
<dbReference type="EnsemblMetazoa" id="BGLB020429-RA">
    <property type="protein sequence ID" value="BGLB020429-PA"/>
    <property type="gene ID" value="BGLB020429"/>
</dbReference>
<evidence type="ECO:0000256" key="5">
    <source>
        <dbReference type="SAM" id="SignalP"/>
    </source>
</evidence>